<evidence type="ECO:0000259" key="4">
    <source>
        <dbReference type="PROSITE" id="PS50090"/>
    </source>
</evidence>
<evidence type="ECO:0000256" key="1">
    <source>
        <dbReference type="ARBA" id="ARBA00004123"/>
    </source>
</evidence>
<dbReference type="Gene3D" id="1.10.10.60">
    <property type="entry name" value="Homeodomain-like"/>
    <property type="match status" value="1"/>
</dbReference>
<dbReference type="AlphaFoldDB" id="A0AAN7LNC6"/>
<dbReference type="SUPFAM" id="SSF46689">
    <property type="entry name" value="Homeodomain-like"/>
    <property type="match status" value="1"/>
</dbReference>
<feature type="domain" description="Myb-like" evidence="4">
    <location>
        <begin position="11"/>
        <end position="43"/>
    </location>
</feature>
<keyword evidence="7" id="KW-1185">Reference proteome</keyword>
<protein>
    <submittedName>
        <fullName evidence="6">Uncharacterized protein</fullName>
    </submittedName>
</protein>
<comment type="subcellular location">
    <subcellularLocation>
        <location evidence="1">Nucleus</location>
    </subcellularLocation>
</comment>
<dbReference type="PROSITE" id="PS51294">
    <property type="entry name" value="HTH_MYB"/>
    <property type="match status" value="1"/>
</dbReference>
<dbReference type="GO" id="GO:0005634">
    <property type="term" value="C:nucleus"/>
    <property type="evidence" value="ECO:0007669"/>
    <property type="project" value="UniProtKB-SubCell"/>
</dbReference>
<organism evidence="6 7">
    <name type="scientific">Trapa natans</name>
    <name type="common">Water chestnut</name>
    <dbReference type="NCBI Taxonomy" id="22666"/>
    <lineage>
        <taxon>Eukaryota</taxon>
        <taxon>Viridiplantae</taxon>
        <taxon>Streptophyta</taxon>
        <taxon>Embryophyta</taxon>
        <taxon>Tracheophyta</taxon>
        <taxon>Spermatophyta</taxon>
        <taxon>Magnoliopsida</taxon>
        <taxon>eudicotyledons</taxon>
        <taxon>Gunneridae</taxon>
        <taxon>Pentapetalae</taxon>
        <taxon>rosids</taxon>
        <taxon>malvids</taxon>
        <taxon>Myrtales</taxon>
        <taxon>Lythraceae</taxon>
        <taxon>Trapa</taxon>
    </lineage>
</organism>
<dbReference type="Proteomes" id="UP001346149">
    <property type="component" value="Unassembled WGS sequence"/>
</dbReference>
<comment type="caution">
    <text evidence="6">The sequence shown here is derived from an EMBL/GenBank/DDBJ whole genome shotgun (WGS) entry which is preliminary data.</text>
</comment>
<evidence type="ECO:0000313" key="7">
    <source>
        <dbReference type="Proteomes" id="UP001346149"/>
    </source>
</evidence>
<evidence type="ECO:0000313" key="6">
    <source>
        <dbReference type="EMBL" id="KAK4789090.1"/>
    </source>
</evidence>
<sequence>MAPRITGGTSKMGVNRGAWTPEEDRKLSQFIQLHGAKRWKTIATKAEALQSEALEPTTSKENEGTNGLDAPIIPPTPEINFNLNELFDFSMEGCDGLDWVNKFLELE</sequence>
<evidence type="ECO:0000259" key="5">
    <source>
        <dbReference type="PROSITE" id="PS51294"/>
    </source>
</evidence>
<dbReference type="CDD" id="cd00167">
    <property type="entry name" value="SANT"/>
    <property type="match status" value="1"/>
</dbReference>
<dbReference type="InterPro" id="IPR001005">
    <property type="entry name" value="SANT/Myb"/>
</dbReference>
<keyword evidence="2" id="KW-0539">Nucleus</keyword>
<accession>A0AAN7LNC6</accession>
<evidence type="ECO:0000256" key="3">
    <source>
        <dbReference type="SAM" id="MobiDB-lite"/>
    </source>
</evidence>
<feature type="region of interest" description="Disordered" evidence="3">
    <location>
        <begin position="50"/>
        <end position="73"/>
    </location>
</feature>
<reference evidence="6 7" key="1">
    <citation type="journal article" date="2023" name="Hortic Res">
        <title>Pangenome of water caltrop reveals structural variations and asymmetric subgenome divergence after allopolyploidization.</title>
        <authorList>
            <person name="Zhang X."/>
            <person name="Chen Y."/>
            <person name="Wang L."/>
            <person name="Yuan Y."/>
            <person name="Fang M."/>
            <person name="Shi L."/>
            <person name="Lu R."/>
            <person name="Comes H.P."/>
            <person name="Ma Y."/>
            <person name="Chen Y."/>
            <person name="Huang G."/>
            <person name="Zhou Y."/>
            <person name="Zheng Z."/>
            <person name="Qiu Y."/>
        </authorList>
    </citation>
    <scope>NUCLEOTIDE SEQUENCE [LARGE SCALE GENOMIC DNA]</scope>
    <source>
        <strain evidence="6">F231</strain>
    </source>
</reference>
<dbReference type="InterPro" id="IPR017930">
    <property type="entry name" value="Myb_dom"/>
</dbReference>
<gene>
    <name evidence="6" type="ORF">SAY86_020409</name>
</gene>
<evidence type="ECO:0000256" key="2">
    <source>
        <dbReference type="ARBA" id="ARBA00023242"/>
    </source>
</evidence>
<dbReference type="PROSITE" id="PS50090">
    <property type="entry name" value="MYB_LIKE"/>
    <property type="match status" value="1"/>
</dbReference>
<dbReference type="InterPro" id="IPR009057">
    <property type="entry name" value="Homeodomain-like_sf"/>
</dbReference>
<proteinExistence type="predicted"/>
<dbReference type="Pfam" id="PF00249">
    <property type="entry name" value="Myb_DNA-binding"/>
    <property type="match status" value="1"/>
</dbReference>
<name>A0AAN7LNC6_TRANT</name>
<feature type="domain" description="HTH myb-type" evidence="5">
    <location>
        <begin position="11"/>
        <end position="45"/>
    </location>
</feature>
<dbReference type="EMBL" id="JAXQNO010000011">
    <property type="protein sequence ID" value="KAK4789090.1"/>
    <property type="molecule type" value="Genomic_DNA"/>
</dbReference>